<organism evidence="1 2">
    <name type="scientific">Delftia tsuruhatensis</name>
    <dbReference type="NCBI Taxonomy" id="180282"/>
    <lineage>
        <taxon>Bacteria</taxon>
        <taxon>Pseudomonadati</taxon>
        <taxon>Pseudomonadota</taxon>
        <taxon>Betaproteobacteria</taxon>
        <taxon>Burkholderiales</taxon>
        <taxon>Comamonadaceae</taxon>
        <taxon>Delftia</taxon>
    </lineage>
</organism>
<evidence type="ECO:0000313" key="2">
    <source>
        <dbReference type="Proteomes" id="UP001219066"/>
    </source>
</evidence>
<sequence>MLTAPSRQKRWVIVVQLQNPSWNAQKKLAGHELLWYPSATASRTIDVTNLDEYELWIDAYTPDSIPMNRLAEYLAAFSKLLGHQANVHFSRLEKGSIAHVAWVEHEASPKVSDRVSQTAAGTAANDALAAYADINKLLKFDNAIGELRARPAGGKTAVVIQFPGRNTQEPEKFIPFWEPAEVDGELVRIGGKDSSAHAQIVDGEGRTWSITLTRDLASRIAQFLYKGPVLRAIGTARWERAEDGEWKLLDFRVDDFEILDDVGLTEATVRLRALRDTDWSTQQDIDSTIARIRGHEDGLH</sequence>
<protein>
    <recommendedName>
        <fullName evidence="3">Ribosome association toxin RatA</fullName>
    </recommendedName>
</protein>
<name>A0AAX3SGV1_9BURK</name>
<evidence type="ECO:0008006" key="3">
    <source>
        <dbReference type="Google" id="ProtNLM"/>
    </source>
</evidence>
<dbReference type="RefSeq" id="WP_139223796.1">
    <property type="nucleotide sequence ID" value="NZ_CP120956.1"/>
</dbReference>
<dbReference type="Proteomes" id="UP001219066">
    <property type="component" value="Chromosome"/>
</dbReference>
<accession>A0AAX3SGV1</accession>
<gene>
    <name evidence="1" type="ORF">PYR84_20390</name>
</gene>
<evidence type="ECO:0000313" key="1">
    <source>
        <dbReference type="EMBL" id="WFF79291.1"/>
    </source>
</evidence>
<dbReference type="AlphaFoldDB" id="A0AAX3SGV1"/>
<proteinExistence type="predicted"/>
<reference evidence="1" key="1">
    <citation type="submission" date="2023-03" db="EMBL/GenBank/DDBJ databases">
        <title>Synergistic degradation of erythromycin by symbiotic bacteria Ery-6A and Ery-6B and application in simulated water remediation.</title>
        <authorList>
            <person name="Xu S."/>
        </authorList>
    </citation>
    <scope>NUCLEOTIDE SEQUENCE</scope>
    <source>
        <strain evidence="1">Ery-6A</strain>
    </source>
</reference>
<dbReference type="EMBL" id="CP120956">
    <property type="protein sequence ID" value="WFF79291.1"/>
    <property type="molecule type" value="Genomic_DNA"/>
</dbReference>